<dbReference type="GO" id="GO:0006310">
    <property type="term" value="P:DNA recombination"/>
    <property type="evidence" value="ECO:0007669"/>
    <property type="project" value="TreeGrafter"/>
</dbReference>
<reference evidence="3 4" key="1">
    <citation type="submission" date="2011-08" db="EMBL/GenBank/DDBJ databases">
        <title>The genome of the obligate endobacterium of an arbuscular mycorrhizal fungus reveals an interphylum network of nutritional interactions.</title>
        <authorList>
            <person name="Ghignone S."/>
            <person name="Salvioli A."/>
            <person name="Anca I."/>
            <person name="Lumini E."/>
            <person name="Ortu G."/>
            <person name="Petiti L."/>
            <person name="Cruveiller S."/>
            <person name="Bianciotto V."/>
            <person name="Piffanelli P."/>
            <person name="Lanfranco L."/>
            <person name="Bonfante P."/>
        </authorList>
    </citation>
    <scope>NUCLEOTIDE SEQUENCE [LARGE SCALE GENOMIC DNA]</scope>
    <source>
        <strain evidence="3 4">BEG34</strain>
    </source>
</reference>
<evidence type="ECO:0000313" key="3">
    <source>
        <dbReference type="EMBL" id="CCD30320.1"/>
    </source>
</evidence>
<name>G2JC14_9BURK</name>
<sequence length="311" mass="35827">MSISHQPHDKYFKASLKERQIAVDFLKSHLQPDLYQRLDLSTLHLTDKSLLTPDFVEIHSDIVYRCQFDGKDGYIPILFLLEAFSTAPTHIAFRLLQYVVNLMNDALKAGSKKLPLVLPLCVYHGETSPFPQSTDIYDDFDDPDLARAMMFKPFSLIDLTTLPEEMIRQHGTAALMEMLLKYARERDFVRAVSQLKECETLTISLTRTTESYLRTVVRYALSSAWSENQAEKVLKVFLEALPEKREVIMSAAQQLEQRGEQRGYQKALQATYADAWKASKIEDARKMVDENLDIELIKRITELTDDDLRNL</sequence>
<feature type="domain" description="Transposase (putative) YhgA-like" evidence="2">
    <location>
        <begin position="6"/>
        <end position="198"/>
    </location>
</feature>
<comment type="similarity">
    <text evidence="1">Belongs to the Rpn/YhgA-like nuclease family.</text>
</comment>
<proteinExistence type="inferred from homology"/>
<dbReference type="InterPro" id="IPR006842">
    <property type="entry name" value="Transposase_31"/>
</dbReference>
<dbReference type="AlphaFoldDB" id="G2JC14"/>
<organism evidence="3 4">
    <name type="scientific">Candidatus Glomeribacter gigasporarum BEG34</name>
    <dbReference type="NCBI Taxonomy" id="1070319"/>
    <lineage>
        <taxon>Bacteria</taxon>
        <taxon>Pseudomonadati</taxon>
        <taxon>Pseudomonadota</taxon>
        <taxon>Betaproteobacteria</taxon>
        <taxon>Burkholderiales</taxon>
        <taxon>Burkholderiaceae</taxon>
        <taxon>Candidatus Glomeribacter</taxon>
    </lineage>
</organism>
<dbReference type="GO" id="GO:1990238">
    <property type="term" value="F:double-stranded DNA endonuclease activity"/>
    <property type="evidence" value="ECO:0007669"/>
    <property type="project" value="TreeGrafter"/>
</dbReference>
<dbReference type="PANTHER" id="PTHR34611:SF2">
    <property type="entry name" value="INACTIVE RECOMBINATION-PROMOTING NUCLEASE-LIKE PROTEIN RPNE-RELATED"/>
    <property type="match status" value="1"/>
</dbReference>
<dbReference type="Proteomes" id="UP000054051">
    <property type="component" value="Unassembled WGS sequence"/>
</dbReference>
<dbReference type="InterPro" id="IPR010106">
    <property type="entry name" value="RpnA"/>
</dbReference>
<dbReference type="NCBIfam" id="TIGR01784">
    <property type="entry name" value="T_den_put_tspse"/>
    <property type="match status" value="1"/>
</dbReference>
<keyword evidence="4" id="KW-1185">Reference proteome</keyword>
<dbReference type="Pfam" id="PF04754">
    <property type="entry name" value="Transposase_31"/>
    <property type="match status" value="1"/>
</dbReference>
<dbReference type="InterPro" id="IPR051699">
    <property type="entry name" value="Rpn/YhgA-like_nuclease"/>
</dbReference>
<evidence type="ECO:0000259" key="2">
    <source>
        <dbReference type="Pfam" id="PF04754"/>
    </source>
</evidence>
<dbReference type="EMBL" id="CAFB01000103">
    <property type="protein sequence ID" value="CCD30320.1"/>
    <property type="molecule type" value="Genomic_DNA"/>
</dbReference>
<accession>G2JC14</accession>
<dbReference type="STRING" id="1070319.CAGGBEG34_800003"/>
<protein>
    <recommendedName>
        <fullName evidence="2">Transposase (putative) YhgA-like domain-containing protein</fullName>
    </recommendedName>
</protein>
<dbReference type="eggNOG" id="COG5464">
    <property type="taxonomic scope" value="Bacteria"/>
</dbReference>
<comment type="caution">
    <text evidence="3">The sequence shown here is derived from an EMBL/GenBank/DDBJ whole genome shotgun (WGS) entry which is preliminary data.</text>
</comment>
<gene>
    <name evidence="3" type="ORF">CAGGBEG34_800003</name>
</gene>
<dbReference type="RefSeq" id="WP_006683348.1">
    <property type="nucleotide sequence ID" value="NZ_CAFB01000103.1"/>
</dbReference>
<evidence type="ECO:0000256" key="1">
    <source>
        <dbReference type="ARBA" id="ARBA00009787"/>
    </source>
</evidence>
<evidence type="ECO:0000313" key="4">
    <source>
        <dbReference type="Proteomes" id="UP000054051"/>
    </source>
</evidence>
<dbReference type="OrthoDB" id="932587at2"/>
<dbReference type="PANTHER" id="PTHR34611">
    <property type="match status" value="1"/>
</dbReference>